<keyword evidence="1" id="KW-0963">Cytoplasm</keyword>
<feature type="domain" description="Methyltransferase small" evidence="6">
    <location>
        <begin position="175"/>
        <end position="338"/>
    </location>
</feature>
<dbReference type="Pfam" id="PF05175">
    <property type="entry name" value="MTS"/>
    <property type="match status" value="1"/>
</dbReference>
<accession>A0A087MJD0</accession>
<proteinExistence type="predicted"/>
<dbReference type="InterPro" id="IPR046977">
    <property type="entry name" value="RsmC/RlmG"/>
</dbReference>
<reference evidence="7 8" key="2">
    <citation type="journal article" date="2015" name="Stand. Genomic Sci.">
        <title>High quality draft genomic sequence of Arenimonas donghaensis DSM 18148(T).</title>
        <authorList>
            <person name="Chen F."/>
            <person name="Wang H."/>
            <person name="Cao Y."/>
            <person name="Li X."/>
            <person name="Wang G."/>
        </authorList>
    </citation>
    <scope>NUCLEOTIDE SEQUENCE [LARGE SCALE GENOMIC DNA]</scope>
    <source>
        <strain evidence="7 8">HO3-R19</strain>
    </source>
</reference>
<dbReference type="EMBL" id="AVCJ01000010">
    <property type="protein sequence ID" value="KFL36983.1"/>
    <property type="molecule type" value="Genomic_DNA"/>
</dbReference>
<comment type="caution">
    <text evidence="7">The sequence shown here is derived from an EMBL/GenBank/DDBJ whole genome shotgun (WGS) entry which is preliminary data.</text>
</comment>
<dbReference type="InterPro" id="IPR002052">
    <property type="entry name" value="DNA_methylase_N6_adenine_CS"/>
</dbReference>
<name>A0A087MJD0_9GAMM</name>
<reference evidence="8" key="1">
    <citation type="submission" date="2013-08" db="EMBL/GenBank/DDBJ databases">
        <title>Genome sequencing of Arenimonas donghaensis.</title>
        <authorList>
            <person name="Chen F."/>
            <person name="Wang G."/>
        </authorList>
    </citation>
    <scope>NUCLEOTIDE SEQUENCE [LARGE SCALE GENOMIC DNA]</scope>
    <source>
        <strain evidence="8">HO3-R19</strain>
    </source>
</reference>
<dbReference type="RefSeq" id="WP_051924424.1">
    <property type="nucleotide sequence ID" value="NZ_AVCJ01000010.1"/>
</dbReference>
<dbReference type="GO" id="GO:0003676">
    <property type="term" value="F:nucleic acid binding"/>
    <property type="evidence" value="ECO:0007669"/>
    <property type="project" value="InterPro"/>
</dbReference>
<dbReference type="OrthoDB" id="9816072at2"/>
<protein>
    <recommendedName>
        <fullName evidence="6">Methyltransferase small domain-containing protein</fullName>
    </recommendedName>
</protein>
<dbReference type="PATRIC" id="fig|1121014.3.peg.1172"/>
<dbReference type="PROSITE" id="PS00092">
    <property type="entry name" value="N6_MTASE"/>
    <property type="match status" value="1"/>
</dbReference>
<keyword evidence="3" id="KW-0489">Methyltransferase</keyword>
<evidence type="ECO:0000313" key="7">
    <source>
        <dbReference type="EMBL" id="KFL36983.1"/>
    </source>
</evidence>
<dbReference type="Proteomes" id="UP000029085">
    <property type="component" value="Unassembled WGS sequence"/>
</dbReference>
<keyword evidence="4" id="KW-0808">Transferase</keyword>
<dbReference type="PANTHER" id="PTHR47816:SF4">
    <property type="entry name" value="RIBOSOMAL RNA SMALL SUBUNIT METHYLTRANSFERASE C"/>
    <property type="match status" value="1"/>
</dbReference>
<dbReference type="GO" id="GO:0006364">
    <property type="term" value="P:rRNA processing"/>
    <property type="evidence" value="ECO:0007669"/>
    <property type="project" value="UniProtKB-KW"/>
</dbReference>
<dbReference type="CDD" id="cd02440">
    <property type="entry name" value="AdoMet_MTases"/>
    <property type="match status" value="1"/>
</dbReference>
<dbReference type="GO" id="GO:0008170">
    <property type="term" value="F:N-methyltransferase activity"/>
    <property type="evidence" value="ECO:0007669"/>
    <property type="project" value="UniProtKB-ARBA"/>
</dbReference>
<dbReference type="Gene3D" id="3.40.50.150">
    <property type="entry name" value="Vaccinia Virus protein VP39"/>
    <property type="match status" value="2"/>
</dbReference>
<dbReference type="STRING" id="1121014.N788_12100"/>
<dbReference type="InterPro" id="IPR007848">
    <property type="entry name" value="Small_mtfrase_dom"/>
</dbReference>
<dbReference type="InterPro" id="IPR029063">
    <property type="entry name" value="SAM-dependent_MTases_sf"/>
</dbReference>
<evidence type="ECO:0000256" key="4">
    <source>
        <dbReference type="ARBA" id="ARBA00022679"/>
    </source>
</evidence>
<organism evidence="7 8">
    <name type="scientific">Arenimonas donghaensis DSM 18148 = HO3-R19</name>
    <dbReference type="NCBI Taxonomy" id="1121014"/>
    <lineage>
        <taxon>Bacteria</taxon>
        <taxon>Pseudomonadati</taxon>
        <taxon>Pseudomonadota</taxon>
        <taxon>Gammaproteobacteria</taxon>
        <taxon>Lysobacterales</taxon>
        <taxon>Lysobacteraceae</taxon>
        <taxon>Arenimonas</taxon>
    </lineage>
</organism>
<gene>
    <name evidence="7" type="ORF">N788_12100</name>
</gene>
<keyword evidence="5" id="KW-0949">S-adenosyl-L-methionine</keyword>
<keyword evidence="8" id="KW-1185">Reference proteome</keyword>
<evidence type="ECO:0000256" key="2">
    <source>
        <dbReference type="ARBA" id="ARBA00022552"/>
    </source>
</evidence>
<evidence type="ECO:0000256" key="5">
    <source>
        <dbReference type="ARBA" id="ARBA00022691"/>
    </source>
</evidence>
<evidence type="ECO:0000259" key="6">
    <source>
        <dbReference type="Pfam" id="PF05175"/>
    </source>
</evidence>
<dbReference type="GO" id="GO:0008757">
    <property type="term" value="F:S-adenosylmethionine-dependent methyltransferase activity"/>
    <property type="evidence" value="ECO:0007669"/>
    <property type="project" value="InterPro"/>
</dbReference>
<dbReference type="AlphaFoldDB" id="A0A087MJD0"/>
<dbReference type="PANTHER" id="PTHR47816">
    <property type="entry name" value="RIBOSOMAL RNA SMALL SUBUNIT METHYLTRANSFERASE C"/>
    <property type="match status" value="1"/>
</dbReference>
<dbReference type="GO" id="GO:0032259">
    <property type="term" value="P:methylation"/>
    <property type="evidence" value="ECO:0007669"/>
    <property type="project" value="UniProtKB-KW"/>
</dbReference>
<evidence type="ECO:0000313" key="8">
    <source>
        <dbReference type="Proteomes" id="UP000029085"/>
    </source>
</evidence>
<evidence type="ECO:0000256" key="1">
    <source>
        <dbReference type="ARBA" id="ARBA00022490"/>
    </source>
</evidence>
<dbReference type="SUPFAM" id="SSF53335">
    <property type="entry name" value="S-adenosyl-L-methionine-dependent methyltransferases"/>
    <property type="match status" value="1"/>
</dbReference>
<sequence length="345" mass="36664">MPTGSADPVLDTLFLPLASGALAWPAAGSSLFLRARGGVALNAVREHRPVCEQGFKPWADALARDGFAVSESNTGRFELVMLLAPRQREESRALLARAVAQATQGGVVLACAANKEGARSLQDDLERLAGPVHALTKNHCRAVWTAPLGKAVDAALLEEWQALDAPRPILDGRYLSRPGLFAWDRVDAASALLATHLPTDLAGQGADLGAGWGYLATQVIARCPAVTGLDLYEAEARALALARQNLAGGRLAPGLYWHDVTSGLPRRYDFIVTNPPFHQRRADEPELGRAFIAAAAAALQPGGRLWLVANRHLAYEQALASGFASVRKHADADGFKVIEAIKAAA</sequence>
<evidence type="ECO:0000256" key="3">
    <source>
        <dbReference type="ARBA" id="ARBA00022603"/>
    </source>
</evidence>
<keyword evidence="2" id="KW-0698">rRNA processing</keyword>